<accession>A0ABT9SXW1</accession>
<gene>
    <name evidence="2" type="ORF">J2T07_002030</name>
</gene>
<sequence>MTHKKIRYVTLPLVCVAGFATMAHGTADTSRDVRLPALSRAQVQQTLEQGVDISKVNTAPGLHVVPLSESWSTPDQAEIERKQIEQQRSRGFYSAEAGEVVDVRGRMKAAATERGKMPRHDRAFRSLNDVRKDLLVNPAELGTSELSSATLMEVRLGGSYVNGKWTGLARTFEVPGLGLIVLNETDHAAGNESVTLIREWMNIDVNGQSGTTKTARDASGRTLVTVGWVNERKIYSMRLQPLHPEAHEANQARLLEIARNLIET</sequence>
<reference evidence="2 3" key="1">
    <citation type="submission" date="2023-07" db="EMBL/GenBank/DDBJ databases">
        <title>Sorghum-associated microbial communities from plants grown in Nebraska, USA.</title>
        <authorList>
            <person name="Schachtman D."/>
        </authorList>
    </citation>
    <scope>NUCLEOTIDE SEQUENCE [LARGE SCALE GENOMIC DNA]</scope>
    <source>
        <strain evidence="2 3">CC60</strain>
    </source>
</reference>
<proteinExistence type="predicted"/>
<name>A0ABT9SXW1_9GAMM</name>
<organism evidence="2 3">
    <name type="scientific">Luteibacter jiangsuensis</name>
    <dbReference type="NCBI Taxonomy" id="637577"/>
    <lineage>
        <taxon>Bacteria</taxon>
        <taxon>Pseudomonadati</taxon>
        <taxon>Pseudomonadota</taxon>
        <taxon>Gammaproteobacteria</taxon>
        <taxon>Lysobacterales</taxon>
        <taxon>Rhodanobacteraceae</taxon>
        <taxon>Luteibacter</taxon>
    </lineage>
</organism>
<keyword evidence="3" id="KW-1185">Reference proteome</keyword>
<evidence type="ECO:0000313" key="2">
    <source>
        <dbReference type="EMBL" id="MDQ0009840.1"/>
    </source>
</evidence>
<comment type="caution">
    <text evidence="2">The sequence shown here is derived from an EMBL/GenBank/DDBJ whole genome shotgun (WGS) entry which is preliminary data.</text>
</comment>
<feature type="signal peptide" evidence="1">
    <location>
        <begin position="1"/>
        <end position="23"/>
    </location>
</feature>
<keyword evidence="1" id="KW-0732">Signal</keyword>
<evidence type="ECO:0000313" key="3">
    <source>
        <dbReference type="Proteomes" id="UP001237737"/>
    </source>
</evidence>
<feature type="chain" id="PRO_5047493241" evidence="1">
    <location>
        <begin position="24"/>
        <end position="264"/>
    </location>
</feature>
<dbReference type="RefSeq" id="WP_306849568.1">
    <property type="nucleotide sequence ID" value="NZ_JAUSSK010000003.1"/>
</dbReference>
<dbReference type="Proteomes" id="UP001237737">
    <property type="component" value="Unassembled WGS sequence"/>
</dbReference>
<dbReference type="EMBL" id="JAUSSK010000003">
    <property type="protein sequence ID" value="MDQ0009840.1"/>
    <property type="molecule type" value="Genomic_DNA"/>
</dbReference>
<evidence type="ECO:0000256" key="1">
    <source>
        <dbReference type="SAM" id="SignalP"/>
    </source>
</evidence>
<protein>
    <submittedName>
        <fullName evidence="2">Uncharacterized protein</fullName>
    </submittedName>
</protein>